<dbReference type="RefSeq" id="WP_067549192.1">
    <property type="nucleotide sequence ID" value="NZ_CP012836.1"/>
</dbReference>
<evidence type="ECO:0000313" key="4">
    <source>
        <dbReference type="Proteomes" id="UP000073816"/>
    </source>
</evidence>
<dbReference type="PROSITE" id="PS00061">
    <property type="entry name" value="ADH_SHORT"/>
    <property type="match status" value="1"/>
</dbReference>
<dbReference type="PANTHER" id="PTHR43477:SF1">
    <property type="entry name" value="DIHYDROANTICAPSIN 7-DEHYDROGENASE"/>
    <property type="match status" value="1"/>
</dbReference>
<dbReference type="PANTHER" id="PTHR43477">
    <property type="entry name" value="DIHYDROANTICAPSIN 7-DEHYDROGENASE"/>
    <property type="match status" value="1"/>
</dbReference>
<gene>
    <name evidence="3" type="ORF">AO498_14465</name>
</gene>
<dbReference type="PRINTS" id="PR00081">
    <property type="entry name" value="GDHRDH"/>
</dbReference>
<dbReference type="AlphaFoldDB" id="A0A142ER97"/>
<dbReference type="EMBL" id="CP012836">
    <property type="protein sequence ID" value="AMQ57652.1"/>
    <property type="molecule type" value="Genomic_DNA"/>
</dbReference>
<evidence type="ECO:0000313" key="3">
    <source>
        <dbReference type="EMBL" id="AMQ57652.1"/>
    </source>
</evidence>
<dbReference type="Proteomes" id="UP000073816">
    <property type="component" value="Chromosome"/>
</dbReference>
<organism evidence="3 4">
    <name type="scientific">Algoriphagus sanaruensis</name>
    <dbReference type="NCBI Taxonomy" id="1727163"/>
    <lineage>
        <taxon>Bacteria</taxon>
        <taxon>Pseudomonadati</taxon>
        <taxon>Bacteroidota</taxon>
        <taxon>Cytophagia</taxon>
        <taxon>Cytophagales</taxon>
        <taxon>Cyclobacteriaceae</taxon>
        <taxon>Algoriphagus</taxon>
    </lineage>
</organism>
<reference evidence="3 4" key="2">
    <citation type="journal article" date="2016" name="Genome Announc.">
        <title>Complete Genome Sequence of Algoriphagus sp. Strain M8-2, Isolated from a Brackish Lake.</title>
        <authorList>
            <person name="Muraguchi Y."/>
            <person name="Kushimoto K."/>
            <person name="Ohtsubo Y."/>
            <person name="Suzuki T."/>
            <person name="Dohra H."/>
            <person name="Kimbara K."/>
            <person name="Shintani M."/>
        </authorList>
    </citation>
    <scope>NUCLEOTIDE SEQUENCE [LARGE SCALE GENOMIC DNA]</scope>
    <source>
        <strain evidence="3 4">M8-2</strain>
    </source>
</reference>
<reference evidence="4" key="1">
    <citation type="submission" date="2015-09" db="EMBL/GenBank/DDBJ databases">
        <title>Complete sequence of Algoriphagus sp. M8-2.</title>
        <authorList>
            <person name="Shintani M."/>
        </authorList>
    </citation>
    <scope>NUCLEOTIDE SEQUENCE [LARGE SCALE GENOMIC DNA]</scope>
    <source>
        <strain evidence="4">M8-2</strain>
    </source>
</reference>
<dbReference type="STRING" id="1727163.AO498_14465"/>
<dbReference type="InterPro" id="IPR002347">
    <property type="entry name" value="SDR_fam"/>
</dbReference>
<dbReference type="InterPro" id="IPR051122">
    <property type="entry name" value="SDR_DHRS6-like"/>
</dbReference>
<name>A0A142ER97_9BACT</name>
<evidence type="ECO:0000256" key="1">
    <source>
        <dbReference type="ARBA" id="ARBA00006484"/>
    </source>
</evidence>
<dbReference type="CDD" id="cd05233">
    <property type="entry name" value="SDR_c"/>
    <property type="match status" value="1"/>
</dbReference>
<dbReference type="SUPFAM" id="SSF51735">
    <property type="entry name" value="NAD(P)-binding Rossmann-fold domains"/>
    <property type="match status" value="1"/>
</dbReference>
<comment type="similarity">
    <text evidence="1">Belongs to the short-chain dehydrogenases/reductases (SDR) family.</text>
</comment>
<evidence type="ECO:0000256" key="2">
    <source>
        <dbReference type="ARBA" id="ARBA00023002"/>
    </source>
</evidence>
<dbReference type="InterPro" id="IPR020904">
    <property type="entry name" value="Sc_DH/Rdtase_CS"/>
</dbReference>
<proteinExistence type="inferred from homology"/>
<keyword evidence="4" id="KW-1185">Reference proteome</keyword>
<dbReference type="OrthoDB" id="9804104at2"/>
<dbReference type="PATRIC" id="fig|1727163.4.peg.3039"/>
<dbReference type="FunFam" id="3.40.50.720:FF:000084">
    <property type="entry name" value="Short-chain dehydrogenase reductase"/>
    <property type="match status" value="1"/>
</dbReference>
<dbReference type="Gene3D" id="3.40.50.720">
    <property type="entry name" value="NAD(P)-binding Rossmann-like Domain"/>
    <property type="match status" value="1"/>
</dbReference>
<dbReference type="InterPro" id="IPR036291">
    <property type="entry name" value="NAD(P)-bd_dom_sf"/>
</dbReference>
<keyword evidence="2" id="KW-0560">Oxidoreductase</keyword>
<dbReference type="GO" id="GO:0016491">
    <property type="term" value="F:oxidoreductase activity"/>
    <property type="evidence" value="ECO:0007669"/>
    <property type="project" value="UniProtKB-KW"/>
</dbReference>
<dbReference type="KEGG" id="alm:AO498_14465"/>
<dbReference type="NCBIfam" id="NF005559">
    <property type="entry name" value="PRK07231.1"/>
    <property type="match status" value="1"/>
</dbReference>
<protein>
    <submittedName>
        <fullName evidence="3">Oxidoreductase</fullName>
    </submittedName>
</protein>
<sequence>MKLQGKSVIVTGATSGMGKAIATRFIQEGAQVILNGRDESRGKSLEAELNQGGKKAVFVPGDVSSPDVNRQLVQAALDHFGQIDIISTNAGRLGLGSVTDLRVEDWNQTLATNLSSVYYLCHFAIPEMLKTEGGVILVNGSIAAFKSFPNHAAYNASKAGLVALVKEMALDYGPKIRVNAICPGPVDTPLIWDSAKAFENPDTIVQQTANSTLIKRLGTPEDIANLALFLVSEESSWMTGAAVTIDGGISVK</sequence>
<accession>A0A142ER97</accession>
<dbReference type="Pfam" id="PF13561">
    <property type="entry name" value="adh_short_C2"/>
    <property type="match status" value="1"/>
</dbReference>